<dbReference type="Pfam" id="PF00665">
    <property type="entry name" value="rve"/>
    <property type="match status" value="1"/>
</dbReference>
<keyword evidence="4" id="KW-0862">Zinc</keyword>
<dbReference type="CDD" id="cd15489">
    <property type="entry name" value="PHD_SF"/>
    <property type="match status" value="1"/>
</dbReference>
<dbReference type="GO" id="GO:0003676">
    <property type="term" value="F:nucleic acid binding"/>
    <property type="evidence" value="ECO:0007669"/>
    <property type="project" value="InterPro"/>
</dbReference>
<dbReference type="InterPro" id="IPR041588">
    <property type="entry name" value="Integrase_H2C2"/>
</dbReference>
<dbReference type="PROSITE" id="PS50994">
    <property type="entry name" value="INTEGRASE"/>
    <property type="match status" value="1"/>
</dbReference>
<dbReference type="SUPFAM" id="SSF53098">
    <property type="entry name" value="Ribonuclease H-like"/>
    <property type="match status" value="1"/>
</dbReference>
<dbReference type="EC" id="2.7.7.49" evidence="1"/>
<evidence type="ECO:0000256" key="6">
    <source>
        <dbReference type="SAM" id="MobiDB-lite"/>
    </source>
</evidence>
<keyword evidence="2" id="KW-0479">Metal-binding</keyword>
<dbReference type="Pfam" id="PF17921">
    <property type="entry name" value="Integrase_H2C2"/>
    <property type="match status" value="1"/>
</dbReference>
<keyword evidence="12" id="KW-1185">Reference proteome</keyword>
<dbReference type="EMBL" id="JAWZYT010000447">
    <property type="protein sequence ID" value="KAK4323374.1"/>
    <property type="molecule type" value="Genomic_DNA"/>
</dbReference>
<evidence type="ECO:0000313" key="9">
    <source>
        <dbReference type="EMBL" id="KAK4322764.1"/>
    </source>
</evidence>
<evidence type="ECO:0000313" key="10">
    <source>
        <dbReference type="EMBL" id="KAK4323368.1"/>
    </source>
</evidence>
<feature type="domain" description="Integrase catalytic" evidence="8">
    <location>
        <begin position="171"/>
        <end position="332"/>
    </location>
</feature>
<dbReference type="PANTHER" id="PTHR37984">
    <property type="entry name" value="PROTEIN CBG26694"/>
    <property type="match status" value="1"/>
</dbReference>
<dbReference type="SUPFAM" id="SSF57903">
    <property type="entry name" value="FYVE/PHD zinc finger"/>
    <property type="match status" value="1"/>
</dbReference>
<proteinExistence type="predicted"/>
<feature type="domain" description="PHD-type" evidence="7">
    <location>
        <begin position="579"/>
        <end position="628"/>
    </location>
</feature>
<dbReference type="AlphaFoldDB" id="A0AAE1Q9P2"/>
<evidence type="ECO:0000256" key="5">
    <source>
        <dbReference type="PROSITE-ProRule" id="PRU00146"/>
    </source>
</evidence>
<feature type="compositionally biased region" description="Basic and acidic residues" evidence="6">
    <location>
        <begin position="466"/>
        <end position="482"/>
    </location>
</feature>
<evidence type="ECO:0000256" key="4">
    <source>
        <dbReference type="ARBA" id="ARBA00022833"/>
    </source>
</evidence>
<evidence type="ECO:0000313" key="11">
    <source>
        <dbReference type="EMBL" id="KAK4323374.1"/>
    </source>
</evidence>
<dbReference type="InterPro" id="IPR012337">
    <property type="entry name" value="RNaseH-like_sf"/>
</dbReference>
<accession>A0AAE1Q9P2</accession>
<reference evidence="9" key="1">
    <citation type="submission" date="2023-11" db="EMBL/GenBank/DDBJ databases">
        <title>Genome assemblies of two species of porcelain crab, Petrolisthes cinctipes and Petrolisthes manimaculis (Anomura: Porcellanidae).</title>
        <authorList>
            <person name="Angst P."/>
        </authorList>
    </citation>
    <scope>NUCLEOTIDE SEQUENCE</scope>
    <source>
        <strain evidence="9">PB745_02</strain>
        <tissue evidence="9">Gill</tissue>
    </source>
</reference>
<dbReference type="GO" id="GO:0003964">
    <property type="term" value="F:RNA-directed DNA polymerase activity"/>
    <property type="evidence" value="ECO:0007669"/>
    <property type="project" value="UniProtKB-EC"/>
</dbReference>
<dbReference type="Gene3D" id="1.10.340.70">
    <property type="match status" value="1"/>
</dbReference>
<dbReference type="Gene3D" id="3.30.40.10">
    <property type="entry name" value="Zinc/RING finger domain, C3HC4 (zinc finger)"/>
    <property type="match status" value="1"/>
</dbReference>
<organism evidence="9 12">
    <name type="scientific">Petrolisthes manimaculis</name>
    <dbReference type="NCBI Taxonomy" id="1843537"/>
    <lineage>
        <taxon>Eukaryota</taxon>
        <taxon>Metazoa</taxon>
        <taxon>Ecdysozoa</taxon>
        <taxon>Arthropoda</taxon>
        <taxon>Crustacea</taxon>
        <taxon>Multicrustacea</taxon>
        <taxon>Malacostraca</taxon>
        <taxon>Eumalacostraca</taxon>
        <taxon>Eucarida</taxon>
        <taxon>Decapoda</taxon>
        <taxon>Pleocyemata</taxon>
        <taxon>Anomura</taxon>
        <taxon>Galatheoidea</taxon>
        <taxon>Porcellanidae</taxon>
        <taxon>Petrolisthes</taxon>
    </lineage>
</organism>
<evidence type="ECO:0000313" key="12">
    <source>
        <dbReference type="Proteomes" id="UP001292094"/>
    </source>
</evidence>
<keyword evidence="3 5" id="KW-0863">Zinc-finger</keyword>
<dbReference type="FunFam" id="3.30.420.10:FF:000032">
    <property type="entry name" value="Retrovirus-related Pol polyprotein from transposon 297-like Protein"/>
    <property type="match status" value="1"/>
</dbReference>
<name>A0AAE1Q9P2_9EUCA</name>
<dbReference type="SMART" id="SM00249">
    <property type="entry name" value="PHD"/>
    <property type="match status" value="1"/>
</dbReference>
<dbReference type="InterPro" id="IPR011011">
    <property type="entry name" value="Znf_FYVE_PHD"/>
</dbReference>
<dbReference type="InterPro" id="IPR050951">
    <property type="entry name" value="Retrovirus_Pol_polyprotein"/>
</dbReference>
<dbReference type="GO" id="GO:0008270">
    <property type="term" value="F:zinc ion binding"/>
    <property type="evidence" value="ECO:0007669"/>
    <property type="project" value="UniProtKB-KW"/>
</dbReference>
<evidence type="ECO:0000256" key="2">
    <source>
        <dbReference type="ARBA" id="ARBA00022723"/>
    </source>
</evidence>
<dbReference type="PROSITE" id="PS01359">
    <property type="entry name" value="ZF_PHD_1"/>
    <property type="match status" value="1"/>
</dbReference>
<dbReference type="InterPro" id="IPR036397">
    <property type="entry name" value="RNaseH_sf"/>
</dbReference>
<dbReference type="Pfam" id="PF00628">
    <property type="entry name" value="PHD"/>
    <property type="match status" value="1"/>
</dbReference>
<dbReference type="InterPro" id="IPR019787">
    <property type="entry name" value="Znf_PHD-finger"/>
</dbReference>
<dbReference type="Gene3D" id="3.30.420.10">
    <property type="entry name" value="Ribonuclease H-like superfamily/Ribonuclease H"/>
    <property type="match status" value="1"/>
</dbReference>
<dbReference type="InterPro" id="IPR001965">
    <property type="entry name" value="Znf_PHD"/>
</dbReference>
<feature type="region of interest" description="Disordered" evidence="6">
    <location>
        <begin position="466"/>
        <end position="498"/>
    </location>
</feature>
<dbReference type="PROSITE" id="PS50016">
    <property type="entry name" value="ZF_PHD_2"/>
    <property type="match status" value="1"/>
</dbReference>
<dbReference type="PANTHER" id="PTHR37984:SF5">
    <property type="entry name" value="PROTEIN NYNRIN-LIKE"/>
    <property type="match status" value="1"/>
</dbReference>
<comment type="caution">
    <text evidence="9">The sequence shown here is derived from an EMBL/GenBank/DDBJ whole genome shotgun (WGS) entry which is preliminary data.</text>
</comment>
<evidence type="ECO:0000256" key="1">
    <source>
        <dbReference type="ARBA" id="ARBA00012493"/>
    </source>
</evidence>
<evidence type="ECO:0000259" key="8">
    <source>
        <dbReference type="PROSITE" id="PS50994"/>
    </source>
</evidence>
<evidence type="ECO:0000256" key="3">
    <source>
        <dbReference type="ARBA" id="ARBA00022771"/>
    </source>
</evidence>
<feature type="compositionally biased region" description="Basic residues" evidence="6">
    <location>
        <begin position="1"/>
        <end position="13"/>
    </location>
</feature>
<protein>
    <recommendedName>
        <fullName evidence="1">RNA-directed DNA polymerase</fullName>
        <ecNumber evidence="1">2.7.7.49</ecNumber>
    </recommendedName>
</protein>
<dbReference type="EMBL" id="JAWZYT010000447">
    <property type="protein sequence ID" value="KAK4323368.1"/>
    <property type="molecule type" value="Genomic_DNA"/>
</dbReference>
<feature type="region of interest" description="Disordered" evidence="6">
    <location>
        <begin position="1"/>
        <end position="22"/>
    </location>
</feature>
<dbReference type="Proteomes" id="UP001292094">
    <property type="component" value="Unassembled WGS sequence"/>
</dbReference>
<dbReference type="InterPro" id="IPR001584">
    <property type="entry name" value="Integrase_cat-core"/>
</dbReference>
<dbReference type="GO" id="GO:0015074">
    <property type="term" value="P:DNA integration"/>
    <property type="evidence" value="ECO:0007669"/>
    <property type="project" value="InterPro"/>
</dbReference>
<dbReference type="InterPro" id="IPR013083">
    <property type="entry name" value="Znf_RING/FYVE/PHD"/>
</dbReference>
<dbReference type="EMBL" id="JAWZYT010000501">
    <property type="protein sequence ID" value="KAK4322764.1"/>
    <property type="molecule type" value="Genomic_DNA"/>
</dbReference>
<dbReference type="InterPro" id="IPR019786">
    <property type="entry name" value="Zinc_finger_PHD-type_CS"/>
</dbReference>
<gene>
    <name evidence="10" type="ORF">Pmani_005922</name>
    <name evidence="11" type="ORF">Pmani_005928</name>
    <name evidence="9" type="ORF">Pmani_006558</name>
</gene>
<evidence type="ECO:0000259" key="7">
    <source>
        <dbReference type="PROSITE" id="PS50016"/>
    </source>
</evidence>
<sequence length="637" mass="72723">MKPKTKREKKKQTKSTTGDRQQLSARLLQAPVRVAQQQVYLTMEEHTYHTYYQYLHSGNYPDGLNKEEKRDVRKKCEQFCVQDEYLMHKQRRNGEVQLRQVLMKADVSRVVKACHEGFGGAHMGRDKTVGKITAKYFIKGIKDIVIDYISNCDKCQKAANKPSMQAPELHPVSVPEKVWSQVGMDIIGPLPETERGNCYIVAMTDYFSKFPVAAPLKRKTAAEVAHFFLEAICDFGCVETLITDQGREFVNQLNDILCEKLQINHRIASPYHPQTNGLQERFNQTLERALMKCVNEKQNDWDMHIKTILFGYRTSVHASTGVAPFTAMFRRNPVLPIYLETGPQAKDAATTEETIKELTERVVSEKKAAEEKMAMNIAKSQIRQKRNYDKRHTGKSSEIVEGSLVLLKNNKNNHRMGGKLESKYIGPYEVVSLQGKGRAKLKNLSTGKELKNTYHVVNLKLYKTDGASEHGQDQDNYQDKKCTRNRKNQGQSQHTVNRSISARERTILLMFVDEVVVTRVETDGETITEEEIETRPEKLPGILVTNKENLQAVYKYMDDDAVATLYATIKAKQDDIPGAWVCQECAEITADGREVVECESCYEWYHTACLGSAENFMASWSCYKCIPTQNEISFKDF</sequence>
<feature type="compositionally biased region" description="Polar residues" evidence="6">
    <location>
        <begin position="488"/>
        <end position="498"/>
    </location>
</feature>